<evidence type="ECO:0000313" key="2">
    <source>
        <dbReference type="Proteomes" id="UP000567885"/>
    </source>
</evidence>
<sequence length="636" mass="73764">MSSRAQQLLRADMALTENGTPFAPYFRAANKRRGNSPTDISHLVFGPQPGKRHRLWITDRILEPQTVPHFMEFLMSGHLPGDRNTSLPLLTLDEVKRMTQPTTEWAPAPFNHQTRSTAEWIGIRIGSYEDSSRLWPIAKELHALKSRLWEGIPPLSERRWQELRLDDPQNFTAACRYFVAVIDVFAYLNNPRTKGALRQTFNLIWDHLHVFEQAVNAKRRADSEDGVFQEVSVTRLWYQYMRARYDSICESAHRWVIEHIDRIREPIIEQLGHHQPDEPNHISDKQWELTNKLHDLGENTSQADYMIFLPMDGYKGDSLPAKELDSLTAAHGGGFREEPIRFSANMMWRASDYSKRVRYLHRKGQYEQYEREEFRALSSDTPANDPATLIITIITQLDAQTMARQELRGLPQLPEVDHWIEYTRRQSNNRLGFVAYRLCHEYKPEKWDLFRTKFEADISDWGRNMADLAEMRQACKIHWIDGKDNDIADGDIEAAKKHFQTLSELPVHQRVFLAIDEATIKSYLEPTVNNQKSVLAVDARYDPNEETDDSESPGYQGTLRILGSLLWDELGALLVTQSALLVDLWPMVISDPENTYRGFKVTPVLKFPTYEETLRWEIASYLIPKAVAFEQAQGRR</sequence>
<reference evidence="1 2" key="1">
    <citation type="submission" date="2020-05" db="EMBL/GenBank/DDBJ databases">
        <title>Identification and distribution of gene clusters putatively required for synthesis of sphingolipid metabolism inhibitors in phylogenetically diverse species of the filamentous fungus Fusarium.</title>
        <authorList>
            <person name="Kim H.-S."/>
            <person name="Busman M."/>
            <person name="Brown D.W."/>
            <person name="Divon H."/>
            <person name="Uhlig S."/>
            <person name="Proctor R.H."/>
        </authorList>
    </citation>
    <scope>NUCLEOTIDE SEQUENCE [LARGE SCALE GENOMIC DNA]</scope>
    <source>
        <strain evidence="1 2">NRRL 20693</strain>
    </source>
</reference>
<dbReference type="EMBL" id="JAAGWQ010000069">
    <property type="protein sequence ID" value="KAF5671249.1"/>
    <property type="molecule type" value="Genomic_DNA"/>
</dbReference>
<protein>
    <submittedName>
        <fullName evidence="1">Uncharacterized protein</fullName>
    </submittedName>
</protein>
<gene>
    <name evidence="1" type="ORF">FHETE_4219</name>
</gene>
<comment type="caution">
    <text evidence="1">The sequence shown here is derived from an EMBL/GenBank/DDBJ whole genome shotgun (WGS) entry which is preliminary data.</text>
</comment>
<accession>A0A8H5TLG2</accession>
<dbReference type="AlphaFoldDB" id="A0A8H5TLG2"/>
<proteinExistence type="predicted"/>
<keyword evidence="2" id="KW-1185">Reference proteome</keyword>
<organism evidence="1 2">
    <name type="scientific">Fusarium heterosporum</name>
    <dbReference type="NCBI Taxonomy" id="42747"/>
    <lineage>
        <taxon>Eukaryota</taxon>
        <taxon>Fungi</taxon>
        <taxon>Dikarya</taxon>
        <taxon>Ascomycota</taxon>
        <taxon>Pezizomycotina</taxon>
        <taxon>Sordariomycetes</taxon>
        <taxon>Hypocreomycetidae</taxon>
        <taxon>Hypocreales</taxon>
        <taxon>Nectriaceae</taxon>
        <taxon>Fusarium</taxon>
        <taxon>Fusarium heterosporum species complex</taxon>
    </lineage>
</organism>
<evidence type="ECO:0000313" key="1">
    <source>
        <dbReference type="EMBL" id="KAF5671249.1"/>
    </source>
</evidence>
<dbReference type="OrthoDB" id="3437405at2759"/>
<name>A0A8H5TLG2_FUSHE</name>
<dbReference type="Proteomes" id="UP000567885">
    <property type="component" value="Unassembled WGS sequence"/>
</dbReference>